<dbReference type="AlphaFoldDB" id="A0A8J2LNA7"/>
<comment type="caution">
    <text evidence="1">The sequence shown here is derived from an EMBL/GenBank/DDBJ whole genome shotgun (WGS) entry which is preliminary data.</text>
</comment>
<protein>
    <submittedName>
        <fullName evidence="1">Uncharacterized protein</fullName>
    </submittedName>
</protein>
<evidence type="ECO:0000313" key="2">
    <source>
        <dbReference type="Proteomes" id="UP000708208"/>
    </source>
</evidence>
<sequence>GFETLIRRLYLQAWAKGIP</sequence>
<gene>
    <name evidence="1" type="ORF">AFUS01_LOCUS42996</name>
</gene>
<organism evidence="1 2">
    <name type="scientific">Allacma fusca</name>
    <dbReference type="NCBI Taxonomy" id="39272"/>
    <lineage>
        <taxon>Eukaryota</taxon>
        <taxon>Metazoa</taxon>
        <taxon>Ecdysozoa</taxon>
        <taxon>Arthropoda</taxon>
        <taxon>Hexapoda</taxon>
        <taxon>Collembola</taxon>
        <taxon>Symphypleona</taxon>
        <taxon>Sminthuridae</taxon>
        <taxon>Allacma</taxon>
    </lineage>
</organism>
<name>A0A8J2LNA7_9HEXA</name>
<keyword evidence="2" id="KW-1185">Reference proteome</keyword>
<reference evidence="1" key="1">
    <citation type="submission" date="2021-06" db="EMBL/GenBank/DDBJ databases">
        <authorList>
            <person name="Hodson N. C."/>
            <person name="Mongue J. A."/>
            <person name="Jaron S. K."/>
        </authorList>
    </citation>
    <scope>NUCLEOTIDE SEQUENCE</scope>
</reference>
<proteinExistence type="predicted"/>
<evidence type="ECO:0000313" key="1">
    <source>
        <dbReference type="EMBL" id="CAG7833362.1"/>
    </source>
</evidence>
<dbReference type="Proteomes" id="UP000708208">
    <property type="component" value="Unassembled WGS sequence"/>
</dbReference>
<feature type="non-terminal residue" evidence="1">
    <location>
        <position position="19"/>
    </location>
</feature>
<dbReference type="EMBL" id="CAJVCH010569850">
    <property type="protein sequence ID" value="CAG7833362.1"/>
    <property type="molecule type" value="Genomic_DNA"/>
</dbReference>
<accession>A0A8J2LNA7</accession>